<dbReference type="AlphaFoldDB" id="A0A934PP88"/>
<keyword evidence="3" id="KW-1185">Reference proteome</keyword>
<sequence>MPTNKLTTFSVISLLVIFLALIRAFETHIFYDPFLVFFKEDFKNAPLPKFDSWKLVLNILLRYLLNTMLSLAIIFVVFKKKALVQFTAILYLFFFVILFSGFYFLLSSKTTVNVWLLFYVRRFLIQPIFVLLFVPALYYQEQKEKNNI</sequence>
<keyword evidence="1" id="KW-0472">Membrane</keyword>
<organism evidence="2 3">
    <name type="scientific">Flavobacterium agrisoli</name>
    <dbReference type="NCBI Taxonomy" id="2793066"/>
    <lineage>
        <taxon>Bacteria</taxon>
        <taxon>Pseudomonadati</taxon>
        <taxon>Bacteroidota</taxon>
        <taxon>Flavobacteriia</taxon>
        <taxon>Flavobacteriales</taxon>
        <taxon>Flavobacteriaceae</taxon>
        <taxon>Flavobacterium</taxon>
    </lineage>
</organism>
<evidence type="ECO:0000313" key="3">
    <source>
        <dbReference type="Proteomes" id="UP000609172"/>
    </source>
</evidence>
<reference evidence="2" key="1">
    <citation type="submission" date="2020-12" db="EMBL/GenBank/DDBJ databases">
        <title>Bacterial novel species Flavobacterium sp. SE-1-e isolated from soil.</title>
        <authorList>
            <person name="Jung H.-Y."/>
        </authorList>
    </citation>
    <scope>NUCLEOTIDE SEQUENCE</scope>
    <source>
        <strain evidence="2">SE-1-e</strain>
    </source>
</reference>
<gene>
    <name evidence="2" type="ORF">I5M07_11190</name>
</gene>
<protein>
    <submittedName>
        <fullName evidence="2">Exosortase F system-associated protein</fullName>
    </submittedName>
</protein>
<dbReference type="RefSeq" id="WP_200106527.1">
    <property type="nucleotide sequence ID" value="NZ_JAEHFV010000004.1"/>
</dbReference>
<feature type="transmembrane region" description="Helical" evidence="1">
    <location>
        <begin position="55"/>
        <end position="77"/>
    </location>
</feature>
<name>A0A934PP88_9FLAO</name>
<feature type="transmembrane region" description="Helical" evidence="1">
    <location>
        <begin position="89"/>
        <end position="106"/>
    </location>
</feature>
<dbReference type="InterPro" id="IPR026414">
    <property type="entry name" value="ExosoTase_F-assoc_memb"/>
</dbReference>
<evidence type="ECO:0000256" key="1">
    <source>
        <dbReference type="SAM" id="Phobius"/>
    </source>
</evidence>
<proteinExistence type="predicted"/>
<accession>A0A934PP88</accession>
<evidence type="ECO:0000313" key="2">
    <source>
        <dbReference type="EMBL" id="MBK0370399.1"/>
    </source>
</evidence>
<dbReference type="EMBL" id="JAEHFV010000004">
    <property type="protein sequence ID" value="MBK0370399.1"/>
    <property type="molecule type" value="Genomic_DNA"/>
</dbReference>
<feature type="transmembrane region" description="Helical" evidence="1">
    <location>
        <begin position="118"/>
        <end position="139"/>
    </location>
</feature>
<dbReference type="NCBIfam" id="TIGR04127">
    <property type="entry name" value="flavo_near_exo"/>
    <property type="match status" value="1"/>
</dbReference>
<dbReference type="Proteomes" id="UP000609172">
    <property type="component" value="Unassembled WGS sequence"/>
</dbReference>
<comment type="caution">
    <text evidence="2">The sequence shown here is derived from an EMBL/GenBank/DDBJ whole genome shotgun (WGS) entry which is preliminary data.</text>
</comment>
<keyword evidence="1" id="KW-0812">Transmembrane</keyword>
<keyword evidence="1" id="KW-1133">Transmembrane helix</keyword>